<comment type="caution">
    <text evidence="1">The sequence shown here is derived from an EMBL/GenBank/DDBJ whole genome shotgun (WGS) entry which is preliminary data.</text>
</comment>
<dbReference type="Pfam" id="PF18982">
    <property type="entry name" value="JetA"/>
    <property type="match status" value="1"/>
</dbReference>
<dbReference type="InterPro" id="IPR043773">
    <property type="entry name" value="JetA"/>
</dbReference>
<evidence type="ECO:0000313" key="2">
    <source>
        <dbReference type="Proteomes" id="UP001162802"/>
    </source>
</evidence>
<gene>
    <name evidence="1" type="ORF">MTR65_03140</name>
</gene>
<keyword evidence="2" id="KW-1185">Reference proteome</keyword>
<accession>A0ABT0A905</accession>
<reference evidence="1" key="1">
    <citation type="submission" date="2022-03" db="EMBL/GenBank/DDBJ databases">
        <title>Identification of a novel bacterium isolated from mangrove sediments.</title>
        <authorList>
            <person name="Pan X."/>
        </authorList>
    </citation>
    <scope>NUCLEOTIDE SEQUENCE</scope>
    <source>
        <strain evidence="1">B2637</strain>
    </source>
</reference>
<dbReference type="RefSeq" id="WP_243796957.1">
    <property type="nucleotide sequence ID" value="NZ_JALHAT010000003.1"/>
</dbReference>
<name>A0ABT0A905_9SPHN</name>
<dbReference type="EMBL" id="JALHAT010000003">
    <property type="protein sequence ID" value="MCJ1959675.1"/>
    <property type="molecule type" value="Genomic_DNA"/>
</dbReference>
<sequence>MQTESNEHREKGTRDALFGHLPPSLFAVLASPARRDYARLILWVYRAFFGEHYTNPVRKDDLVAFIATQIDRLSDIADDFASDAANADASQNPLKVYVKLRQAGWLVEHSRGYVEMVDLDASVSMLLETLSAIEEGEAVHFGGTIAALESVIERLGDDPFDKASSLADAALRARRFQQHLSAIIGNLRAHEQRIVSDPQPTQILARFFDFVEDVLIADYRVIKTTNNPFRHRNRIIQMISDYEHDAEVVAAFAQGYQAQGLATNPETATSRVRQHLDQVKRIFDAAEERLDDIDAFRSRLEQRIARTVSYMNEIDGSSLLRVTHLLRDASALPLEWDDAVEVPSELTDPVRHWGPDSLAAPTARRIVAPPSPVRTSTVDPAMVAYDHSQKAYLLRLAVTPQKIADYVERNLGERDALDADAFGIETPEEALLLQGARQLDMYASKDLSRRFRVVHDPGRVVETDWSAFTAFRIERLSPEPASNEQ</sequence>
<proteinExistence type="predicted"/>
<evidence type="ECO:0000313" key="1">
    <source>
        <dbReference type="EMBL" id="MCJ1959675.1"/>
    </source>
</evidence>
<dbReference type="Proteomes" id="UP001162802">
    <property type="component" value="Unassembled WGS sequence"/>
</dbReference>
<protein>
    <submittedName>
        <fullName evidence="1">DUF5716 family protein</fullName>
    </submittedName>
</protein>
<organism evidence="1 2">
    <name type="scientific">Novosphingobium mangrovi</name>
    <name type="common">ex Hu et al. 2023</name>
    <dbReference type="NCBI Taxonomy" id="2930094"/>
    <lineage>
        <taxon>Bacteria</taxon>
        <taxon>Pseudomonadati</taxon>
        <taxon>Pseudomonadota</taxon>
        <taxon>Alphaproteobacteria</taxon>
        <taxon>Sphingomonadales</taxon>
        <taxon>Sphingomonadaceae</taxon>
        <taxon>Novosphingobium</taxon>
    </lineage>
</organism>